<feature type="domain" description="HTH lysR-type" evidence="5">
    <location>
        <begin position="1"/>
        <end position="58"/>
    </location>
</feature>
<name>A0ABR7N874_9FIRM</name>
<sequence length="292" mass="33202">MDTKDLRCFRLVYEERSINQAARHLFITPQGLSRIISRLESELHTCLFKRTSSGMIPTKTGDYFYEQSQKLLYHLEDLKVTIQQIDKDGRPFRIGFACGVLNVLPLQQLNLLSPDFPDLSIQWEELVNKEVLEKVINGSLDAGFVIGTIPQSDLFSILVFSCHMVALVYPGHPFYERDSLSIEDLKEQPLITLNQKYDSYHNLIQRCSDFGFSPTIAIRTMESPLIYRFCREKSGIGIDADIHQSDHLLGDLHAIPLRDAIPWKVSLICRENDSASPVVASLIRLSQASTIC</sequence>
<proteinExistence type="inferred from homology"/>
<dbReference type="Gene3D" id="3.40.190.290">
    <property type="match status" value="1"/>
</dbReference>
<evidence type="ECO:0000313" key="6">
    <source>
        <dbReference type="EMBL" id="MBC8571978.1"/>
    </source>
</evidence>
<dbReference type="PANTHER" id="PTHR30346:SF0">
    <property type="entry name" value="HCA OPERON TRANSCRIPTIONAL ACTIVATOR HCAR"/>
    <property type="match status" value="1"/>
</dbReference>
<evidence type="ECO:0000256" key="3">
    <source>
        <dbReference type="ARBA" id="ARBA00023125"/>
    </source>
</evidence>
<reference evidence="6 7" key="1">
    <citation type="submission" date="2020-08" db="EMBL/GenBank/DDBJ databases">
        <title>Genome public.</title>
        <authorList>
            <person name="Liu C."/>
            <person name="Sun Q."/>
        </authorList>
    </citation>
    <scope>NUCLEOTIDE SEQUENCE [LARGE SCALE GENOMIC DNA]</scope>
    <source>
        <strain evidence="6 7">NSJ-46</strain>
    </source>
</reference>
<keyword evidence="4" id="KW-0804">Transcription</keyword>
<accession>A0ABR7N874</accession>
<evidence type="ECO:0000256" key="1">
    <source>
        <dbReference type="ARBA" id="ARBA00009437"/>
    </source>
</evidence>
<keyword evidence="2" id="KW-0805">Transcription regulation</keyword>
<protein>
    <submittedName>
        <fullName evidence="6">LysR family transcriptional regulator</fullName>
    </submittedName>
</protein>
<dbReference type="InterPro" id="IPR000847">
    <property type="entry name" value="LysR_HTH_N"/>
</dbReference>
<keyword evidence="3" id="KW-0238">DNA-binding</keyword>
<dbReference type="PROSITE" id="PS50931">
    <property type="entry name" value="HTH_LYSR"/>
    <property type="match status" value="1"/>
</dbReference>
<comment type="similarity">
    <text evidence="1">Belongs to the LysR transcriptional regulatory family.</text>
</comment>
<dbReference type="SUPFAM" id="SSF46785">
    <property type="entry name" value="Winged helix' DNA-binding domain"/>
    <property type="match status" value="1"/>
</dbReference>
<evidence type="ECO:0000256" key="4">
    <source>
        <dbReference type="ARBA" id="ARBA00023163"/>
    </source>
</evidence>
<dbReference type="RefSeq" id="WP_249306968.1">
    <property type="nucleotide sequence ID" value="NZ_JACRSZ010000001.1"/>
</dbReference>
<dbReference type="Proteomes" id="UP000657421">
    <property type="component" value="Unassembled WGS sequence"/>
</dbReference>
<dbReference type="EMBL" id="JACRSZ010000001">
    <property type="protein sequence ID" value="MBC8571978.1"/>
    <property type="molecule type" value="Genomic_DNA"/>
</dbReference>
<evidence type="ECO:0000256" key="2">
    <source>
        <dbReference type="ARBA" id="ARBA00023015"/>
    </source>
</evidence>
<dbReference type="Gene3D" id="1.10.10.10">
    <property type="entry name" value="Winged helix-like DNA-binding domain superfamily/Winged helix DNA-binding domain"/>
    <property type="match status" value="1"/>
</dbReference>
<dbReference type="InterPro" id="IPR036388">
    <property type="entry name" value="WH-like_DNA-bd_sf"/>
</dbReference>
<evidence type="ECO:0000259" key="5">
    <source>
        <dbReference type="PROSITE" id="PS50931"/>
    </source>
</evidence>
<dbReference type="Pfam" id="PF00126">
    <property type="entry name" value="HTH_1"/>
    <property type="match status" value="1"/>
</dbReference>
<dbReference type="InterPro" id="IPR036390">
    <property type="entry name" value="WH_DNA-bd_sf"/>
</dbReference>
<dbReference type="SUPFAM" id="SSF53850">
    <property type="entry name" value="Periplasmic binding protein-like II"/>
    <property type="match status" value="1"/>
</dbReference>
<dbReference type="InterPro" id="IPR005119">
    <property type="entry name" value="LysR_subst-bd"/>
</dbReference>
<dbReference type="PANTHER" id="PTHR30346">
    <property type="entry name" value="TRANSCRIPTIONAL DUAL REGULATOR HCAR-RELATED"/>
    <property type="match status" value="1"/>
</dbReference>
<gene>
    <name evidence="6" type="ORF">H8716_02580</name>
</gene>
<evidence type="ECO:0000313" key="7">
    <source>
        <dbReference type="Proteomes" id="UP000657421"/>
    </source>
</evidence>
<keyword evidence="7" id="KW-1185">Reference proteome</keyword>
<comment type="caution">
    <text evidence="6">The sequence shown here is derived from an EMBL/GenBank/DDBJ whole genome shotgun (WGS) entry which is preliminary data.</text>
</comment>
<dbReference type="Pfam" id="PF03466">
    <property type="entry name" value="LysR_substrate"/>
    <property type="match status" value="1"/>
</dbReference>
<organism evidence="6 7">
    <name type="scientific">Jingyaoa shaoxingensis</name>
    <dbReference type="NCBI Taxonomy" id="2763671"/>
    <lineage>
        <taxon>Bacteria</taxon>
        <taxon>Bacillati</taxon>
        <taxon>Bacillota</taxon>
        <taxon>Clostridia</taxon>
        <taxon>Lachnospirales</taxon>
        <taxon>Lachnospiraceae</taxon>
        <taxon>Jingyaoa</taxon>
    </lineage>
</organism>
<dbReference type="CDD" id="cd05466">
    <property type="entry name" value="PBP2_LTTR_substrate"/>
    <property type="match status" value="1"/>
</dbReference>